<accession>A0ABV7KYV2</accession>
<sequence>MTDQIRYDKGEVKGAASRTDEGYVRAEAIVTRTGVFDYRNADGSVRRELRHPDQVFERASLDTMKMIPIVNGHPAQQLVNASNSKDLAIGHTGETITVDGRYVLAPLVVTSADGVEAIDGGRRELSLGYTVELVREDGEYGGQRYTHRQTRIRYNHLALVDRARAGAAARINLDGESAAQIDEEESRSMGEKTLKTVTLDGIDYEAAPEVANALAKAQARADEAEEKLKTVEPERDQLKAKLDAATEELETLKKADHSEAVAKAVAARIGLERAAAKVLPADTKLDGKTDREVMEAVILAKSPKANLDGQTDVYVQARFDAVIEGLPDGKAIGEQRKAAAEKVTGEVKADAAEEARQKAQDEMANMWKKRDKKEAA</sequence>
<dbReference type="RefSeq" id="WP_379899505.1">
    <property type="nucleotide sequence ID" value="NZ_JBHRTR010000022.1"/>
</dbReference>
<protein>
    <submittedName>
        <fullName evidence="3">DUF2213 domain-containing protein</fullName>
    </submittedName>
</protein>
<keyword evidence="4" id="KW-1185">Reference proteome</keyword>
<feature type="compositionally biased region" description="Basic and acidic residues" evidence="2">
    <location>
        <begin position="336"/>
        <end position="361"/>
    </location>
</feature>
<organism evidence="3 4">
    <name type="scientific">Marinibaculum pumilum</name>
    <dbReference type="NCBI Taxonomy" id="1766165"/>
    <lineage>
        <taxon>Bacteria</taxon>
        <taxon>Pseudomonadati</taxon>
        <taxon>Pseudomonadota</taxon>
        <taxon>Alphaproteobacteria</taxon>
        <taxon>Rhodospirillales</taxon>
        <taxon>Rhodospirillaceae</taxon>
        <taxon>Marinibaculum</taxon>
    </lineage>
</organism>
<feature type="compositionally biased region" description="Basic residues" evidence="2">
    <location>
        <begin position="367"/>
        <end position="376"/>
    </location>
</feature>
<dbReference type="Pfam" id="PF09979">
    <property type="entry name" value="DUF2213"/>
    <property type="match status" value="1"/>
</dbReference>
<evidence type="ECO:0000256" key="2">
    <source>
        <dbReference type="SAM" id="MobiDB-lite"/>
    </source>
</evidence>
<dbReference type="EMBL" id="JBHRTR010000022">
    <property type="protein sequence ID" value="MFC3227340.1"/>
    <property type="molecule type" value="Genomic_DNA"/>
</dbReference>
<keyword evidence="1" id="KW-0175">Coiled coil</keyword>
<evidence type="ECO:0000256" key="1">
    <source>
        <dbReference type="SAM" id="Coils"/>
    </source>
</evidence>
<evidence type="ECO:0000313" key="4">
    <source>
        <dbReference type="Proteomes" id="UP001595528"/>
    </source>
</evidence>
<evidence type="ECO:0000313" key="3">
    <source>
        <dbReference type="EMBL" id="MFC3227340.1"/>
    </source>
</evidence>
<dbReference type="PIRSF" id="PIRSF029215">
    <property type="entry name" value="UCP029215"/>
    <property type="match status" value="1"/>
</dbReference>
<dbReference type="InterPro" id="IPR016913">
    <property type="entry name" value="UCP029215"/>
</dbReference>
<reference evidence="4" key="1">
    <citation type="journal article" date="2019" name="Int. J. Syst. Evol. Microbiol.">
        <title>The Global Catalogue of Microorganisms (GCM) 10K type strain sequencing project: providing services to taxonomists for standard genome sequencing and annotation.</title>
        <authorList>
            <consortium name="The Broad Institute Genomics Platform"/>
            <consortium name="The Broad Institute Genome Sequencing Center for Infectious Disease"/>
            <person name="Wu L."/>
            <person name="Ma J."/>
        </authorList>
    </citation>
    <scope>NUCLEOTIDE SEQUENCE [LARGE SCALE GENOMIC DNA]</scope>
    <source>
        <strain evidence="4">KCTC 42964</strain>
    </source>
</reference>
<feature type="coiled-coil region" evidence="1">
    <location>
        <begin position="207"/>
        <end position="255"/>
    </location>
</feature>
<feature type="region of interest" description="Disordered" evidence="2">
    <location>
        <begin position="336"/>
        <end position="376"/>
    </location>
</feature>
<dbReference type="Proteomes" id="UP001595528">
    <property type="component" value="Unassembled WGS sequence"/>
</dbReference>
<name>A0ABV7KYV2_9PROT</name>
<comment type="caution">
    <text evidence="3">The sequence shown here is derived from an EMBL/GenBank/DDBJ whole genome shotgun (WGS) entry which is preliminary data.</text>
</comment>
<proteinExistence type="predicted"/>
<gene>
    <name evidence="3" type="ORF">ACFOGJ_08875</name>
</gene>